<keyword evidence="3" id="KW-1185">Reference proteome</keyword>
<dbReference type="SUPFAM" id="SSF49344">
    <property type="entry name" value="CBD9-like"/>
    <property type="match status" value="1"/>
</dbReference>
<sequence length="349" mass="41309">MKWTWILFFAVLIGAQAQEPPRTHIAYYTKTPIVVDGMDNDRAWGKVDWSDSFIDIEGVKTPTYDTKVKMLWDDNYYYIFAKIEEPHVWATLKDHDAIMFHNNDFEVFIDPNGNTHGYYELEFNALNTLWDLFVVKPYRDQGNETLNEWEALGIKSAVNVEGTLNNPKDKDTGWTIEIAIPFKSLRTNYFHLDPPKDRFWRVNFSRVNWDFDLDDNRYARKKGDDGNLLHEYNWVWSPQGVISMHQPETWGYVYFSSKKAGQKASFVIPQDDWIKWKMYAVYRAQRDHFKKNREWLTKEVALPESEMEINGNKVKFSIEYHQTGWNLSTISPFTNRALILTHTGKFIKR</sequence>
<dbReference type="PANTHER" id="PTHR35532">
    <property type="entry name" value="SIMILAR TO POLYHYDROXYALKANOATE DEPOLYMERASE"/>
    <property type="match status" value="1"/>
</dbReference>
<dbReference type="GO" id="GO:0004553">
    <property type="term" value="F:hydrolase activity, hydrolyzing O-glycosyl compounds"/>
    <property type="evidence" value="ECO:0007669"/>
    <property type="project" value="InterPro"/>
</dbReference>
<feature type="domain" description="Carbohydrate-binding" evidence="1">
    <location>
        <begin position="35"/>
        <end position="187"/>
    </location>
</feature>
<accession>A0A2A4G792</accession>
<dbReference type="CDD" id="cd09620">
    <property type="entry name" value="CBM9_like_3"/>
    <property type="match status" value="1"/>
</dbReference>
<dbReference type="Proteomes" id="UP000219559">
    <property type="component" value="Unassembled WGS sequence"/>
</dbReference>
<evidence type="ECO:0000313" key="2">
    <source>
        <dbReference type="EMBL" id="PCE63625.1"/>
    </source>
</evidence>
<dbReference type="InterPro" id="IPR010502">
    <property type="entry name" value="Carb-bd_dom_fam9"/>
</dbReference>
<name>A0A2A4G792_9FLAO</name>
<dbReference type="EMBL" id="NBWU01000004">
    <property type="protein sequence ID" value="PCE63625.1"/>
    <property type="molecule type" value="Genomic_DNA"/>
</dbReference>
<proteinExistence type="predicted"/>
<dbReference type="Gene3D" id="2.60.40.1190">
    <property type="match status" value="1"/>
</dbReference>
<dbReference type="Pfam" id="PF06452">
    <property type="entry name" value="CBM9_1"/>
    <property type="match status" value="1"/>
</dbReference>
<protein>
    <submittedName>
        <fullName evidence="2">Carbohydrate-binding family 9-like protein</fullName>
    </submittedName>
</protein>
<organism evidence="2 3">
    <name type="scientific">Sediminicola luteus</name>
    <dbReference type="NCBI Taxonomy" id="319238"/>
    <lineage>
        <taxon>Bacteria</taxon>
        <taxon>Pseudomonadati</taxon>
        <taxon>Bacteroidota</taxon>
        <taxon>Flavobacteriia</taxon>
        <taxon>Flavobacteriales</taxon>
        <taxon>Flavobacteriaceae</taxon>
        <taxon>Sediminicola</taxon>
    </lineage>
</organism>
<dbReference type="RefSeq" id="WP_097442341.1">
    <property type="nucleotide sequence ID" value="NZ_NBWU01000004.1"/>
</dbReference>
<comment type="caution">
    <text evidence="2">The sequence shown here is derived from an EMBL/GenBank/DDBJ whole genome shotgun (WGS) entry which is preliminary data.</text>
</comment>
<evidence type="ECO:0000313" key="3">
    <source>
        <dbReference type="Proteomes" id="UP000219559"/>
    </source>
</evidence>
<evidence type="ECO:0000259" key="1">
    <source>
        <dbReference type="Pfam" id="PF06452"/>
    </source>
</evidence>
<dbReference type="GO" id="GO:0030246">
    <property type="term" value="F:carbohydrate binding"/>
    <property type="evidence" value="ECO:0007669"/>
    <property type="project" value="InterPro"/>
</dbReference>
<reference evidence="2 3" key="1">
    <citation type="submission" date="2017-04" db="EMBL/GenBank/DDBJ databases">
        <title>A new member of the family Flavobacteriaceae isolated from ascidians.</title>
        <authorList>
            <person name="Chen L."/>
        </authorList>
    </citation>
    <scope>NUCLEOTIDE SEQUENCE [LARGE SCALE GENOMIC DNA]</scope>
    <source>
        <strain evidence="2 3">HQA918</strain>
    </source>
</reference>
<dbReference type="AlphaFoldDB" id="A0A2A4G792"/>
<dbReference type="GO" id="GO:0016052">
    <property type="term" value="P:carbohydrate catabolic process"/>
    <property type="evidence" value="ECO:0007669"/>
    <property type="project" value="InterPro"/>
</dbReference>
<dbReference type="OrthoDB" id="9786766at2"/>
<dbReference type="PANTHER" id="PTHR35532:SF5">
    <property type="entry name" value="CARBOHYDRATE-BINDING DOMAIN-CONTAINING PROTEIN"/>
    <property type="match status" value="1"/>
</dbReference>
<gene>
    <name evidence="2" type="ORF">B7P33_10090</name>
</gene>